<dbReference type="Proteomes" id="UP000255139">
    <property type="component" value="Unassembled WGS sequence"/>
</dbReference>
<evidence type="ECO:0000313" key="1">
    <source>
        <dbReference type="EMBL" id="STQ86043.1"/>
    </source>
</evidence>
<protein>
    <submittedName>
        <fullName evidence="1">Uncharacterized protein</fullName>
    </submittedName>
</protein>
<gene>
    <name evidence="1" type="ORF">NCTC12714_00833</name>
</gene>
<proteinExistence type="predicted"/>
<organism evidence="1 2">
    <name type="scientific">Helicobacter muridarum</name>
    <dbReference type="NCBI Taxonomy" id="216"/>
    <lineage>
        <taxon>Bacteria</taxon>
        <taxon>Pseudomonadati</taxon>
        <taxon>Campylobacterota</taxon>
        <taxon>Epsilonproteobacteria</taxon>
        <taxon>Campylobacterales</taxon>
        <taxon>Helicobacteraceae</taxon>
        <taxon>Helicobacter</taxon>
    </lineage>
</organism>
<sequence length="40" mass="4701">MRFKESGDNHSLIKMSQKLIAKICAMFTYKKDKYDTKSTL</sequence>
<name>A0A377PWP9_9HELI</name>
<evidence type="ECO:0000313" key="2">
    <source>
        <dbReference type="Proteomes" id="UP000255139"/>
    </source>
</evidence>
<reference evidence="1 2" key="1">
    <citation type="submission" date="2018-06" db="EMBL/GenBank/DDBJ databases">
        <authorList>
            <consortium name="Pathogen Informatics"/>
            <person name="Doyle S."/>
        </authorList>
    </citation>
    <scope>NUCLEOTIDE SEQUENCE [LARGE SCALE GENOMIC DNA]</scope>
    <source>
        <strain evidence="1 2">NCTC12714</strain>
    </source>
</reference>
<keyword evidence="2" id="KW-1185">Reference proteome</keyword>
<dbReference type="AlphaFoldDB" id="A0A377PWP9"/>
<dbReference type="EMBL" id="UGJE01000002">
    <property type="protein sequence ID" value="STQ86043.1"/>
    <property type="molecule type" value="Genomic_DNA"/>
</dbReference>
<accession>A0A377PWP9</accession>